<evidence type="ECO:0008006" key="3">
    <source>
        <dbReference type="Google" id="ProtNLM"/>
    </source>
</evidence>
<dbReference type="InterPro" id="IPR012677">
    <property type="entry name" value="Nucleotide-bd_a/b_plait_sf"/>
</dbReference>
<name>A0A8C6EYM4_MARMA</name>
<protein>
    <recommendedName>
        <fullName evidence="3">RRM domain-containing protein</fullName>
    </recommendedName>
</protein>
<dbReference type="AlphaFoldDB" id="A0A8C6EYM4"/>
<reference evidence="1" key="2">
    <citation type="submission" date="2025-09" db="UniProtKB">
        <authorList>
            <consortium name="Ensembl"/>
        </authorList>
    </citation>
    <scope>IDENTIFICATION</scope>
</reference>
<dbReference type="SUPFAM" id="SSF54928">
    <property type="entry name" value="RNA-binding domain, RBD"/>
    <property type="match status" value="1"/>
</dbReference>
<dbReference type="Ensembl" id="ENSMMMT00000029165.1">
    <property type="protein sequence ID" value="ENSMMMP00000025758.1"/>
    <property type="gene ID" value="ENSMMMG00000022591.1"/>
</dbReference>
<organism evidence="1 2">
    <name type="scientific">Marmota marmota marmota</name>
    <name type="common">Alpine marmot</name>
    <dbReference type="NCBI Taxonomy" id="9994"/>
    <lineage>
        <taxon>Eukaryota</taxon>
        <taxon>Metazoa</taxon>
        <taxon>Chordata</taxon>
        <taxon>Craniata</taxon>
        <taxon>Vertebrata</taxon>
        <taxon>Euteleostomi</taxon>
        <taxon>Mammalia</taxon>
        <taxon>Eutheria</taxon>
        <taxon>Euarchontoglires</taxon>
        <taxon>Glires</taxon>
        <taxon>Rodentia</taxon>
        <taxon>Sciuromorpha</taxon>
        <taxon>Sciuridae</taxon>
        <taxon>Xerinae</taxon>
        <taxon>Marmotini</taxon>
        <taxon>Marmota</taxon>
    </lineage>
</organism>
<keyword evidence="2" id="KW-1185">Reference proteome</keyword>
<proteinExistence type="predicted"/>
<evidence type="ECO:0000313" key="1">
    <source>
        <dbReference type="Ensembl" id="ENSMMMP00000025758.1"/>
    </source>
</evidence>
<accession>A0A8C6EYM4</accession>
<dbReference type="Gene3D" id="3.30.70.330">
    <property type="match status" value="1"/>
</dbReference>
<evidence type="ECO:0000313" key="2">
    <source>
        <dbReference type="Proteomes" id="UP000694407"/>
    </source>
</evidence>
<dbReference type="GO" id="GO:0003676">
    <property type="term" value="F:nucleic acid binding"/>
    <property type="evidence" value="ECO:0007669"/>
    <property type="project" value="InterPro"/>
</dbReference>
<reference evidence="1" key="1">
    <citation type="submission" date="2025-08" db="UniProtKB">
        <authorList>
            <consortium name="Ensembl"/>
        </authorList>
    </citation>
    <scope>IDENTIFICATION</scope>
</reference>
<dbReference type="Proteomes" id="UP000694407">
    <property type="component" value="Unplaced"/>
</dbReference>
<sequence length="82" mass="9517">MAVPETCPNHIICINNLNEKTKNDELMKSLYTIFSLVGQNLDILVSWIMNMRGQAFLIFKDVTSILHSMKGFLFYNKTRCMQ</sequence>
<dbReference type="GeneTree" id="ENSGT00390000007046"/>
<dbReference type="InterPro" id="IPR035979">
    <property type="entry name" value="RBD_domain_sf"/>
</dbReference>